<dbReference type="EMBL" id="RSCE01000014">
    <property type="protein sequence ID" value="RSH77760.1"/>
    <property type="molecule type" value="Genomic_DNA"/>
</dbReference>
<evidence type="ECO:0000256" key="4">
    <source>
        <dbReference type="PIRSR" id="PIRSR601461-2"/>
    </source>
</evidence>
<proteinExistence type="inferred from homology"/>
<dbReference type="OrthoDB" id="2747330at2759"/>
<dbReference type="SUPFAM" id="SSF50630">
    <property type="entry name" value="Acid proteases"/>
    <property type="match status" value="1"/>
</dbReference>
<keyword evidence="5" id="KW-0645">Protease</keyword>
<feature type="active site" evidence="3">
    <location>
        <position position="121"/>
    </location>
</feature>
<evidence type="ECO:0000256" key="2">
    <source>
        <dbReference type="ARBA" id="ARBA00022750"/>
    </source>
</evidence>
<comment type="caution">
    <text evidence="9">The sequence shown here is derived from an EMBL/GenBank/DDBJ whole genome shotgun (WGS) entry which is preliminary data.</text>
</comment>
<dbReference type="Pfam" id="PF00026">
    <property type="entry name" value="Asp"/>
    <property type="match status" value="1"/>
</dbReference>
<dbReference type="InterPro" id="IPR001969">
    <property type="entry name" value="Aspartic_peptidase_AS"/>
</dbReference>
<dbReference type="GO" id="GO:0004190">
    <property type="term" value="F:aspartic-type endopeptidase activity"/>
    <property type="evidence" value="ECO:0007669"/>
    <property type="project" value="UniProtKB-KW"/>
</dbReference>
<evidence type="ECO:0000256" key="3">
    <source>
        <dbReference type="PIRSR" id="PIRSR601461-1"/>
    </source>
</evidence>
<keyword evidence="4" id="KW-1015">Disulfide bond</keyword>
<feature type="region of interest" description="Disordered" evidence="6">
    <location>
        <begin position="466"/>
        <end position="508"/>
    </location>
</feature>
<evidence type="ECO:0000256" key="6">
    <source>
        <dbReference type="SAM" id="MobiDB-lite"/>
    </source>
</evidence>
<dbReference type="InterPro" id="IPR001461">
    <property type="entry name" value="Aspartic_peptidase_A1"/>
</dbReference>
<organism evidence="9 10">
    <name type="scientific">Apiotrichum porosum</name>
    <dbReference type="NCBI Taxonomy" id="105984"/>
    <lineage>
        <taxon>Eukaryota</taxon>
        <taxon>Fungi</taxon>
        <taxon>Dikarya</taxon>
        <taxon>Basidiomycota</taxon>
        <taxon>Agaricomycotina</taxon>
        <taxon>Tremellomycetes</taxon>
        <taxon>Trichosporonales</taxon>
        <taxon>Trichosporonaceae</taxon>
        <taxon>Apiotrichum</taxon>
    </lineage>
</organism>
<dbReference type="Proteomes" id="UP000279236">
    <property type="component" value="Unassembled WGS sequence"/>
</dbReference>
<feature type="disulfide bond" evidence="4">
    <location>
        <begin position="365"/>
        <end position="401"/>
    </location>
</feature>
<evidence type="ECO:0000313" key="10">
    <source>
        <dbReference type="Proteomes" id="UP000279236"/>
    </source>
</evidence>
<dbReference type="InterPro" id="IPR021109">
    <property type="entry name" value="Peptidase_aspartic_dom_sf"/>
</dbReference>
<dbReference type="PANTHER" id="PTHR47966">
    <property type="entry name" value="BETA-SITE APP-CLEAVING ENZYME, ISOFORM A-RELATED"/>
    <property type="match status" value="1"/>
</dbReference>
<reference evidence="9 10" key="1">
    <citation type="submission" date="2018-11" db="EMBL/GenBank/DDBJ databases">
        <title>Genome sequence of Apiotrichum porosum DSM 27194.</title>
        <authorList>
            <person name="Aliyu H."/>
            <person name="Gorte O."/>
            <person name="Ochsenreither K."/>
        </authorList>
    </citation>
    <scope>NUCLEOTIDE SEQUENCE [LARGE SCALE GENOMIC DNA]</scope>
    <source>
        <strain evidence="9 10">DSM 27194</strain>
    </source>
</reference>
<evidence type="ECO:0000256" key="1">
    <source>
        <dbReference type="ARBA" id="ARBA00007447"/>
    </source>
</evidence>
<dbReference type="AlphaFoldDB" id="A0A427XFT4"/>
<dbReference type="GeneID" id="39587362"/>
<keyword evidence="2 5" id="KW-0064">Aspartyl protease</keyword>
<name>A0A427XFT4_9TREE</name>
<dbReference type="InterPro" id="IPR034164">
    <property type="entry name" value="Pepsin-like_dom"/>
</dbReference>
<dbReference type="GO" id="GO:0006508">
    <property type="term" value="P:proteolysis"/>
    <property type="evidence" value="ECO:0007669"/>
    <property type="project" value="UniProtKB-KW"/>
</dbReference>
<protein>
    <recommendedName>
        <fullName evidence="8">Peptidase A1 domain-containing protein</fullName>
    </recommendedName>
</protein>
<dbReference type="CDD" id="cd05471">
    <property type="entry name" value="pepsin_like"/>
    <property type="match status" value="1"/>
</dbReference>
<evidence type="ECO:0000259" key="8">
    <source>
        <dbReference type="PROSITE" id="PS51767"/>
    </source>
</evidence>
<dbReference type="RefSeq" id="XP_028472907.1">
    <property type="nucleotide sequence ID" value="XM_028618540.1"/>
</dbReference>
<feature type="active site" evidence="3">
    <location>
        <position position="320"/>
    </location>
</feature>
<feature type="chain" id="PRO_5019020830" description="Peptidase A1 domain-containing protein" evidence="7">
    <location>
        <begin position="21"/>
        <end position="543"/>
    </location>
</feature>
<gene>
    <name evidence="9" type="ORF">EHS24_002819</name>
</gene>
<feature type="signal peptide" evidence="7">
    <location>
        <begin position="1"/>
        <end position="20"/>
    </location>
</feature>
<dbReference type="PANTHER" id="PTHR47966:SF51">
    <property type="entry name" value="BETA-SITE APP-CLEAVING ENZYME, ISOFORM A-RELATED"/>
    <property type="match status" value="1"/>
</dbReference>
<keyword evidence="7" id="KW-0732">Signal</keyword>
<evidence type="ECO:0000313" key="9">
    <source>
        <dbReference type="EMBL" id="RSH77760.1"/>
    </source>
</evidence>
<feature type="disulfide bond" evidence="4">
    <location>
        <begin position="133"/>
        <end position="138"/>
    </location>
</feature>
<dbReference type="PROSITE" id="PS00141">
    <property type="entry name" value="ASP_PROTEASE"/>
    <property type="match status" value="1"/>
</dbReference>
<dbReference type="Gene3D" id="2.40.70.10">
    <property type="entry name" value="Acid Proteases"/>
    <property type="match status" value="2"/>
</dbReference>
<dbReference type="STRING" id="105984.A0A427XFT4"/>
<comment type="similarity">
    <text evidence="1 5">Belongs to the peptidase A1 family.</text>
</comment>
<accession>A0A427XFT4</accession>
<evidence type="ECO:0000256" key="7">
    <source>
        <dbReference type="SAM" id="SignalP"/>
    </source>
</evidence>
<feature type="domain" description="Peptidase A1" evidence="8">
    <location>
        <begin position="103"/>
        <end position="439"/>
    </location>
</feature>
<dbReference type="InterPro" id="IPR033121">
    <property type="entry name" value="PEPTIDASE_A1"/>
</dbReference>
<dbReference type="PROSITE" id="PS51767">
    <property type="entry name" value="PEPTIDASE_A1"/>
    <property type="match status" value="1"/>
</dbReference>
<evidence type="ECO:0000256" key="5">
    <source>
        <dbReference type="RuleBase" id="RU000454"/>
    </source>
</evidence>
<sequence>MLVELATVLVGVAVLQLVSAAPAPPPSHPTATALPNVVFHDGRHDAGIRKDQNHMDPRDRRANEWIAGMLAATQSKYADLLPPPKHKRRWNADLINVYRDLSYSVPISIGSPPQIVNVTLDTGSTTLWVYTSCTGMACGGVTPFSPAASSSFSTNGTPFNQDYGVGGVSGAYGTDTVAIGGNVVTGQQVGLVTYTGSDSVGAMAGTTKGGLLGLGWPSSPTDGRSFWANSAAQTTWASPQFGIYLARCLDRNNNNYEVAGGELSLGDLDTSLFTGDITYISASENSGSVYWQIPLDGAIINGATVDTTRKNGAKPLAVIDTGTTVALGARKAVAAIYAQVPGASIDSDVTFNMLGYDTDVYTFPCSNLSMLPQLDLVFGGVPFSIYPPDLVLQLSSSGTTCTGSLVGMDSSDDFWLLGDTFLKNVYSVYRSSPAAVGFATLATDADLRYTTTSIMAIGGKNSIAFGTPSSKSRTQSSTRGGHGASASGNQQAAATDSSTSPGSSGEPAHAVSAAAATVAGRGLWRLGGMCVVWTVLHVVGGQC</sequence>
<feature type="compositionally biased region" description="Low complexity" evidence="6">
    <location>
        <begin position="484"/>
        <end position="494"/>
    </location>
</feature>
<feature type="compositionally biased region" description="Polar residues" evidence="6">
    <location>
        <begin position="467"/>
        <end position="479"/>
    </location>
</feature>
<keyword evidence="5" id="KW-0378">Hydrolase</keyword>
<dbReference type="PRINTS" id="PR00792">
    <property type="entry name" value="PEPSIN"/>
</dbReference>
<keyword evidence="10" id="KW-1185">Reference proteome</keyword>